<feature type="region of interest" description="Disordered" evidence="11">
    <location>
        <begin position="763"/>
        <end position="814"/>
    </location>
</feature>
<feature type="region of interest" description="Disordered" evidence="11">
    <location>
        <begin position="100"/>
        <end position="134"/>
    </location>
</feature>
<dbReference type="GO" id="GO:0005737">
    <property type="term" value="C:cytoplasm"/>
    <property type="evidence" value="ECO:0007669"/>
    <property type="project" value="UniProtKB-SubCell"/>
</dbReference>
<feature type="domain" description="NACHT" evidence="15">
    <location>
        <begin position="417"/>
        <end position="551"/>
    </location>
</feature>
<evidence type="ECO:0000256" key="4">
    <source>
        <dbReference type="ARBA" id="ARBA00022723"/>
    </source>
</evidence>
<feature type="domain" description="RING-type" evidence="12">
    <location>
        <begin position="183"/>
        <end position="226"/>
    </location>
</feature>
<dbReference type="InterPro" id="IPR027417">
    <property type="entry name" value="P-loop_NTPase"/>
</dbReference>
<evidence type="ECO:0000256" key="11">
    <source>
        <dbReference type="SAM" id="MobiDB-lite"/>
    </source>
</evidence>
<dbReference type="PROSITE" id="PS50837">
    <property type="entry name" value="NACHT"/>
    <property type="match status" value="1"/>
</dbReference>
<dbReference type="SUPFAM" id="SSF57850">
    <property type="entry name" value="RING/U-box"/>
    <property type="match status" value="1"/>
</dbReference>
<dbReference type="InterPro" id="IPR000315">
    <property type="entry name" value="Znf_B-box"/>
</dbReference>
<accession>A0AAD7R495</accession>
<dbReference type="GO" id="GO:0008270">
    <property type="term" value="F:zinc ion binding"/>
    <property type="evidence" value="ECO:0007669"/>
    <property type="project" value="UniProtKB-KW"/>
</dbReference>
<dbReference type="InterPro" id="IPR051261">
    <property type="entry name" value="NLR"/>
</dbReference>
<dbReference type="Pfam" id="PF00097">
    <property type="entry name" value="zf-C3HC4"/>
    <property type="match status" value="1"/>
</dbReference>
<feature type="compositionally biased region" description="Acidic residues" evidence="11">
    <location>
        <begin position="800"/>
        <end position="814"/>
    </location>
</feature>
<dbReference type="PROSITE" id="PS50824">
    <property type="entry name" value="DAPIN"/>
    <property type="match status" value="1"/>
</dbReference>
<evidence type="ECO:0000256" key="10">
    <source>
        <dbReference type="PROSITE-ProRule" id="PRU00024"/>
    </source>
</evidence>
<dbReference type="Pfam" id="PF02758">
    <property type="entry name" value="PYRIN"/>
    <property type="match status" value="1"/>
</dbReference>
<dbReference type="SMART" id="SM01289">
    <property type="entry name" value="PYRIN"/>
    <property type="match status" value="1"/>
</dbReference>
<dbReference type="InterPro" id="IPR041075">
    <property type="entry name" value="NOD1/2_WH"/>
</dbReference>
<dbReference type="SMART" id="SM00184">
    <property type="entry name" value="RING"/>
    <property type="match status" value="1"/>
</dbReference>
<dbReference type="InterPro" id="IPR041267">
    <property type="entry name" value="NLRP_HD2"/>
</dbReference>
<dbReference type="InterPro" id="IPR029495">
    <property type="entry name" value="NACHT-assoc"/>
</dbReference>
<evidence type="ECO:0000256" key="8">
    <source>
        <dbReference type="ARBA" id="ARBA00022833"/>
    </source>
</evidence>
<dbReference type="GO" id="GO:0005524">
    <property type="term" value="F:ATP binding"/>
    <property type="evidence" value="ECO:0007669"/>
    <property type="project" value="UniProtKB-KW"/>
</dbReference>
<dbReference type="PROSITE" id="PS50119">
    <property type="entry name" value="ZF_BBOX"/>
    <property type="match status" value="1"/>
</dbReference>
<dbReference type="Gene3D" id="3.40.50.300">
    <property type="entry name" value="P-loop containing nucleotide triphosphate hydrolases"/>
    <property type="match status" value="1"/>
</dbReference>
<dbReference type="Gene3D" id="3.30.40.10">
    <property type="entry name" value="Zinc/RING finger domain, C3HC4 (zinc finger)"/>
    <property type="match status" value="1"/>
</dbReference>
<evidence type="ECO:0000256" key="3">
    <source>
        <dbReference type="ARBA" id="ARBA00022614"/>
    </source>
</evidence>
<dbReference type="Proteomes" id="UP001221898">
    <property type="component" value="Unassembled WGS sequence"/>
</dbReference>
<evidence type="ECO:0000256" key="7">
    <source>
        <dbReference type="ARBA" id="ARBA00022771"/>
    </source>
</evidence>
<dbReference type="Pfam" id="PF00643">
    <property type="entry name" value="zf-B_box"/>
    <property type="match status" value="1"/>
</dbReference>
<dbReference type="PANTHER" id="PTHR24106">
    <property type="entry name" value="NACHT, LRR AND CARD DOMAINS-CONTAINING"/>
    <property type="match status" value="1"/>
</dbReference>
<feature type="domain" description="B box-type" evidence="13">
    <location>
        <begin position="269"/>
        <end position="309"/>
    </location>
</feature>
<keyword evidence="8" id="KW-0862">Zinc</keyword>
<evidence type="ECO:0000256" key="9">
    <source>
        <dbReference type="ARBA" id="ARBA00022840"/>
    </source>
</evidence>
<dbReference type="InterPro" id="IPR004020">
    <property type="entry name" value="DAPIN"/>
</dbReference>
<evidence type="ECO:0000313" key="17">
    <source>
        <dbReference type="Proteomes" id="UP001221898"/>
    </source>
</evidence>
<feature type="domain" description="Pyrin" evidence="14">
    <location>
        <begin position="1"/>
        <end position="98"/>
    </location>
</feature>
<name>A0AAD7R495_9TELE</name>
<gene>
    <name evidence="16" type="ORF">AAFF_G00378420</name>
</gene>
<dbReference type="InterPro" id="IPR007111">
    <property type="entry name" value="NACHT_NTPase"/>
</dbReference>
<comment type="caution">
    <text evidence="16">The sequence shown here is derived from an EMBL/GenBank/DDBJ whole genome shotgun (WGS) entry which is preliminary data.</text>
</comment>
<keyword evidence="6" id="KW-0547">Nucleotide-binding</keyword>
<dbReference type="PROSITE" id="PS00518">
    <property type="entry name" value="ZF_RING_1"/>
    <property type="match status" value="1"/>
</dbReference>
<dbReference type="Gene3D" id="1.10.533.10">
    <property type="entry name" value="Death Domain, Fas"/>
    <property type="match status" value="1"/>
</dbReference>
<dbReference type="SMART" id="SM00336">
    <property type="entry name" value="BBOX"/>
    <property type="match status" value="1"/>
</dbReference>
<reference evidence="16" key="1">
    <citation type="journal article" date="2023" name="Science">
        <title>Genome structures resolve the early diversification of teleost fishes.</title>
        <authorList>
            <person name="Parey E."/>
            <person name="Louis A."/>
            <person name="Montfort J."/>
            <person name="Bouchez O."/>
            <person name="Roques C."/>
            <person name="Iampietro C."/>
            <person name="Lluch J."/>
            <person name="Castinel A."/>
            <person name="Donnadieu C."/>
            <person name="Desvignes T."/>
            <person name="Floi Bucao C."/>
            <person name="Jouanno E."/>
            <person name="Wen M."/>
            <person name="Mejri S."/>
            <person name="Dirks R."/>
            <person name="Jansen H."/>
            <person name="Henkel C."/>
            <person name="Chen W.J."/>
            <person name="Zahm M."/>
            <person name="Cabau C."/>
            <person name="Klopp C."/>
            <person name="Thompson A.W."/>
            <person name="Robinson-Rechavi M."/>
            <person name="Braasch I."/>
            <person name="Lecointre G."/>
            <person name="Bobe J."/>
            <person name="Postlethwait J.H."/>
            <person name="Berthelot C."/>
            <person name="Roest Crollius H."/>
            <person name="Guiguen Y."/>
        </authorList>
    </citation>
    <scope>NUCLEOTIDE SEQUENCE</scope>
    <source>
        <strain evidence="16">NC1722</strain>
    </source>
</reference>
<evidence type="ECO:0000256" key="2">
    <source>
        <dbReference type="ARBA" id="ARBA00022490"/>
    </source>
</evidence>
<evidence type="ECO:0000256" key="6">
    <source>
        <dbReference type="ARBA" id="ARBA00022741"/>
    </source>
</evidence>
<keyword evidence="4" id="KW-0479">Metal-binding</keyword>
<evidence type="ECO:0000313" key="16">
    <source>
        <dbReference type="EMBL" id="KAJ8362349.1"/>
    </source>
</evidence>
<dbReference type="InterPro" id="IPR011029">
    <property type="entry name" value="DEATH-like_dom_sf"/>
</dbReference>
<comment type="subcellular location">
    <subcellularLocation>
        <location evidence="1">Cytoplasm</location>
    </subcellularLocation>
</comment>
<evidence type="ECO:0000259" key="15">
    <source>
        <dbReference type="PROSITE" id="PS50837"/>
    </source>
</evidence>
<feature type="compositionally biased region" description="Acidic residues" evidence="11">
    <location>
        <begin position="764"/>
        <end position="780"/>
    </location>
</feature>
<evidence type="ECO:0000256" key="1">
    <source>
        <dbReference type="ARBA" id="ARBA00004496"/>
    </source>
</evidence>
<dbReference type="SMART" id="SM01288">
    <property type="entry name" value="FISNA"/>
    <property type="match status" value="1"/>
</dbReference>
<dbReference type="SUPFAM" id="SSF47986">
    <property type="entry name" value="DEATH domain"/>
    <property type="match status" value="1"/>
</dbReference>
<dbReference type="InterPro" id="IPR013083">
    <property type="entry name" value="Znf_RING/FYVE/PHD"/>
</dbReference>
<dbReference type="Pfam" id="PF05729">
    <property type="entry name" value="NACHT"/>
    <property type="match status" value="1"/>
</dbReference>
<dbReference type="EMBL" id="JAINUG010000689">
    <property type="protein sequence ID" value="KAJ8362349.1"/>
    <property type="molecule type" value="Genomic_DNA"/>
</dbReference>
<keyword evidence="3" id="KW-0433">Leucine-rich repeat</keyword>
<sequence length="988" mass="110789">MADLSDEEEAPLASILLDYLKELEEQEFKEFKWHLSQKVLKGFPPIPKGEVKSLDKMDAVDVMVKAYRTEGALKISLSVLRKMTQHDLAQRLERDLQKLLPTPTGEDSEHKGIRPPSAVLTSHGSEIPPPSAVLTRRFPEPSLIRTPPVARVLGDHERHEAGSGGVHDGEASAVAPPVDQSSCGLCEGPLRDLVSTHCGHRFCRPCISSHWARSDPAGGYDCPQCRKRSRTQPAWHAAPAPVFGGFTGMGPYFATAAPQGYTPLGGAGGQQGLCTLHRRALEGFCETDRTLVCRDCAEQGHRGHDIVRADMKQTETQVSSLLSVWLSLVWKAQEALKMKLKKRFECIFEVIAKQGKTIFLNDIYTELYITEGGTGGVNDEHEVRQIETASKTQPMKETPIKCNDIFQPLAGQRKHIRTVLTKGIAGIGKTVSVHKFVLDWAEGTANQDLNFIFTLPFRDLNVLRGRRYSLMQLLHQYFPETKEIESIEYGGLKVLFIFDGLDECRIPLDFRNGEVWCDVKEPTSVDVLLTNLIKGNMLSSALLWITSRPAATNLIPPDCIQQLTEVRGFNDPQKEEYFMKRFEDQTLARKIVAHIKSSRSLHIMCHIPVFCWISATVLERLLSEAGRGEIPKTLTEMYTHFLLIQINIKNQKYQGVCQTNAKKLSESDKEIILKLGQLAFQQLEKGNLIFYGEDLSECGIDIDEASVHSGVCTEIFKEEQGLYEEKVYCFVHLSIQEYLAALHVFYLCTQENKNALDPDCVWNTEEEGGEPNADDMEDEQTGSNPGYMEDGQTGSNPGYMEDEQEEYSSNEEDSCSADVMYFYEDDEMEVPFSTPLSELHRGAIDAALQSKNGHLDLFLRFLLGISLDSNQALLRDLLTPTSSRQSAELTAAVIKEKIREQSSAERTINLLHCLNELNDNALVEEMQAALRSGTMAEQTLEPHQCSALAYVFLMSEEVLDEFDLKTYNTEDLGFERLVPVAKTCRRAM</sequence>
<proteinExistence type="predicted"/>
<dbReference type="CDD" id="cd08321">
    <property type="entry name" value="Pyrin_ASC-like"/>
    <property type="match status" value="1"/>
</dbReference>
<dbReference type="InterPro" id="IPR018957">
    <property type="entry name" value="Znf_C3HC4_RING-type"/>
</dbReference>
<keyword evidence="7 10" id="KW-0863">Zinc-finger</keyword>
<evidence type="ECO:0000259" key="14">
    <source>
        <dbReference type="PROSITE" id="PS50824"/>
    </source>
</evidence>
<dbReference type="FunFam" id="3.40.50.300:FF:000210">
    <property type="entry name" value="Si:dkey-16p6.1"/>
    <property type="match status" value="1"/>
</dbReference>
<evidence type="ECO:0000256" key="5">
    <source>
        <dbReference type="ARBA" id="ARBA00022737"/>
    </source>
</evidence>
<evidence type="ECO:0000259" key="12">
    <source>
        <dbReference type="PROSITE" id="PS50089"/>
    </source>
</evidence>
<dbReference type="Pfam" id="PF14484">
    <property type="entry name" value="FISNA"/>
    <property type="match status" value="1"/>
</dbReference>
<dbReference type="PROSITE" id="PS50089">
    <property type="entry name" value="ZF_RING_2"/>
    <property type="match status" value="1"/>
</dbReference>
<keyword evidence="17" id="KW-1185">Reference proteome</keyword>
<keyword evidence="9" id="KW-0067">ATP-binding</keyword>
<protein>
    <submittedName>
        <fullName evidence="16">Uncharacterized protein</fullName>
    </submittedName>
</protein>
<dbReference type="Pfam" id="PF17779">
    <property type="entry name" value="WHD_NOD2"/>
    <property type="match status" value="1"/>
</dbReference>
<evidence type="ECO:0000259" key="13">
    <source>
        <dbReference type="PROSITE" id="PS50119"/>
    </source>
</evidence>
<dbReference type="CDD" id="cd19769">
    <property type="entry name" value="Bbox2_TRIM16-like"/>
    <property type="match status" value="1"/>
</dbReference>
<organism evidence="16 17">
    <name type="scientific">Aldrovandia affinis</name>
    <dbReference type="NCBI Taxonomy" id="143900"/>
    <lineage>
        <taxon>Eukaryota</taxon>
        <taxon>Metazoa</taxon>
        <taxon>Chordata</taxon>
        <taxon>Craniata</taxon>
        <taxon>Vertebrata</taxon>
        <taxon>Euteleostomi</taxon>
        <taxon>Actinopterygii</taxon>
        <taxon>Neopterygii</taxon>
        <taxon>Teleostei</taxon>
        <taxon>Notacanthiformes</taxon>
        <taxon>Halosauridae</taxon>
        <taxon>Aldrovandia</taxon>
    </lineage>
</organism>
<dbReference type="SUPFAM" id="SSF57845">
    <property type="entry name" value="B-box zinc-binding domain"/>
    <property type="match status" value="1"/>
</dbReference>
<dbReference type="AlphaFoldDB" id="A0AAD7R495"/>
<keyword evidence="5" id="KW-0677">Repeat</keyword>
<dbReference type="Gene3D" id="3.30.160.60">
    <property type="entry name" value="Classic Zinc Finger"/>
    <property type="match status" value="1"/>
</dbReference>
<dbReference type="Pfam" id="PF17776">
    <property type="entry name" value="NLRC4_HD2"/>
    <property type="match status" value="1"/>
</dbReference>
<dbReference type="InterPro" id="IPR017907">
    <property type="entry name" value="Znf_RING_CS"/>
</dbReference>
<keyword evidence="2" id="KW-0963">Cytoplasm</keyword>
<dbReference type="InterPro" id="IPR001841">
    <property type="entry name" value="Znf_RING"/>
</dbReference>